<keyword evidence="1" id="KW-0812">Transmembrane</keyword>
<dbReference type="InterPro" id="IPR010397">
    <property type="entry name" value="DUF996"/>
</dbReference>
<organism evidence="2 3">
    <name type="scientific">Vulcanisaeta souniana JCM 11219</name>
    <dbReference type="NCBI Taxonomy" id="1293586"/>
    <lineage>
        <taxon>Archaea</taxon>
        <taxon>Thermoproteota</taxon>
        <taxon>Thermoprotei</taxon>
        <taxon>Thermoproteales</taxon>
        <taxon>Thermoproteaceae</taxon>
        <taxon>Vulcanisaeta</taxon>
    </lineage>
</organism>
<evidence type="ECO:0000313" key="3">
    <source>
        <dbReference type="Proteomes" id="UP001060771"/>
    </source>
</evidence>
<name>A0ABN6SS25_9CREN</name>
<protein>
    <submittedName>
        <fullName evidence="2">Uncharacterized protein</fullName>
    </submittedName>
</protein>
<evidence type="ECO:0000313" key="2">
    <source>
        <dbReference type="EMBL" id="BDR91549.1"/>
    </source>
</evidence>
<gene>
    <name evidence="2" type="ORF">Vsou_06420</name>
</gene>
<keyword evidence="1" id="KW-0472">Membrane</keyword>
<proteinExistence type="predicted"/>
<dbReference type="EMBL" id="AP026830">
    <property type="protein sequence ID" value="BDR91549.1"/>
    <property type="molecule type" value="Genomic_DNA"/>
</dbReference>
<keyword evidence="1" id="KW-1133">Transmembrane helix</keyword>
<sequence>MENAYTALESPSNMNEHSDASRWYWLGSLLTIVFVGVILLIVADIYAILGYYRLSR</sequence>
<reference evidence="3" key="1">
    <citation type="submission" date="2022-09" db="EMBL/GenBank/DDBJ databases">
        <title>Complete genome sequence of Vulcanisaeta souniana.</title>
        <authorList>
            <person name="Kato S."/>
            <person name="Itoh T."/>
            <person name="Ohkuma M."/>
        </authorList>
    </citation>
    <scope>NUCLEOTIDE SEQUENCE [LARGE SCALE GENOMIC DNA]</scope>
    <source>
        <strain evidence="3">JCM 11219</strain>
    </source>
</reference>
<feature type="transmembrane region" description="Helical" evidence="1">
    <location>
        <begin position="23"/>
        <end position="49"/>
    </location>
</feature>
<accession>A0ABN6SS25</accession>
<dbReference type="Proteomes" id="UP001060771">
    <property type="component" value="Chromosome"/>
</dbReference>
<dbReference type="RefSeq" id="WP_188602827.1">
    <property type="nucleotide sequence ID" value="NZ_BBBK01000002.1"/>
</dbReference>
<evidence type="ECO:0000256" key="1">
    <source>
        <dbReference type="SAM" id="Phobius"/>
    </source>
</evidence>
<keyword evidence="3" id="KW-1185">Reference proteome</keyword>
<dbReference type="Pfam" id="PF06195">
    <property type="entry name" value="DUF996"/>
    <property type="match status" value="1"/>
</dbReference>